<dbReference type="InterPro" id="IPR029151">
    <property type="entry name" value="Sensor-like_sf"/>
</dbReference>
<dbReference type="EMBL" id="JH600070">
    <property type="protein sequence ID" value="EIJ43425.1"/>
    <property type="molecule type" value="Genomic_DNA"/>
</dbReference>
<accession>I3CII2</accession>
<organism evidence="1 2">
    <name type="scientific">Beggiatoa alba B18LD</name>
    <dbReference type="NCBI Taxonomy" id="395493"/>
    <lineage>
        <taxon>Bacteria</taxon>
        <taxon>Pseudomonadati</taxon>
        <taxon>Pseudomonadota</taxon>
        <taxon>Gammaproteobacteria</taxon>
        <taxon>Thiotrichales</taxon>
        <taxon>Thiotrichaceae</taxon>
        <taxon>Beggiatoa</taxon>
    </lineage>
</organism>
<dbReference type="HOGENOM" id="CLU_882593_0_0_6"/>
<dbReference type="Proteomes" id="UP000005744">
    <property type="component" value="Unassembled WGS sequence"/>
</dbReference>
<dbReference type="RefSeq" id="WP_002690591.1">
    <property type="nucleotide sequence ID" value="NZ_JH600070.1"/>
</dbReference>
<evidence type="ECO:0000313" key="2">
    <source>
        <dbReference type="Proteomes" id="UP000005744"/>
    </source>
</evidence>
<dbReference type="CDD" id="cd18773">
    <property type="entry name" value="PDC1_HK_sensor"/>
    <property type="match status" value="1"/>
</dbReference>
<dbReference type="Gene3D" id="3.30.450.20">
    <property type="entry name" value="PAS domain"/>
    <property type="match status" value="1"/>
</dbReference>
<proteinExistence type="predicted"/>
<dbReference type="STRING" id="395493.BegalDRAFT_2583"/>
<reference evidence="1 2" key="1">
    <citation type="submission" date="2011-11" db="EMBL/GenBank/DDBJ databases">
        <title>Improved High-Quality Draft sequence of Beggiatoa alba B18lD.</title>
        <authorList>
            <consortium name="US DOE Joint Genome Institute"/>
            <person name="Lucas S."/>
            <person name="Han J."/>
            <person name="Lapidus A."/>
            <person name="Cheng J.-F."/>
            <person name="Goodwin L."/>
            <person name="Pitluck S."/>
            <person name="Peters L."/>
            <person name="Mikhailova N."/>
            <person name="Held B."/>
            <person name="Detter J.C."/>
            <person name="Han C."/>
            <person name="Tapia R."/>
            <person name="Land M."/>
            <person name="Hauser L."/>
            <person name="Kyrpides N."/>
            <person name="Ivanova N."/>
            <person name="Pagani I."/>
            <person name="Samuel K."/>
            <person name="Teske A."/>
            <person name="Mueller J."/>
            <person name="Woyke T."/>
        </authorList>
    </citation>
    <scope>NUCLEOTIDE SEQUENCE [LARGE SCALE GENOMIC DNA]</scope>
    <source>
        <strain evidence="1 2">B18LD</strain>
    </source>
</reference>
<dbReference type="AlphaFoldDB" id="I3CII2"/>
<dbReference type="eggNOG" id="ENOG502Z86N">
    <property type="taxonomic scope" value="Bacteria"/>
</dbReference>
<dbReference type="OrthoDB" id="8477901at2"/>
<protein>
    <submittedName>
        <fullName evidence="1">Uncharacterized protein</fullName>
    </submittedName>
</protein>
<evidence type="ECO:0000313" key="1">
    <source>
        <dbReference type="EMBL" id="EIJ43425.1"/>
    </source>
</evidence>
<gene>
    <name evidence="1" type="ORF">BegalDRAFT_2583</name>
</gene>
<keyword evidence="2" id="KW-1185">Reference proteome</keyword>
<name>I3CII2_9GAMM</name>
<dbReference type="SUPFAM" id="SSF103190">
    <property type="entry name" value="Sensory domain-like"/>
    <property type="match status" value="1"/>
</dbReference>
<sequence>MWIKQTIGEQRKVLTSLLEPPMLNLSKLCVSAWTDVNALDQLLNTQFTTVPHCHLIYVIDKMGKQISSNIRANQQIDMDFRGQDLSRRPYSVSLYPKRHFMLSSVYISNTTGRPCISAVQPIIDEQQFLGFLVADFDIAEIPVSMASTQSTSLLTPKEMRNPATNGQASRVVQARTISPLDQHIHEINEVLERLIKQYGIFHCTLHYSSAQVMLWHVYDPYQYRLFTIEQLFDSETIMNYPLSPYPPQAQLPAKNIRTVLDRFRTLRLAHERIYLRSGSINIMNGMVGLSFSTEGSQYLPVDVFLSKDLSFWFGQSAVNE</sequence>